<dbReference type="FunFam" id="3.30.565.10:FF:000006">
    <property type="entry name" value="Sensor histidine kinase WalK"/>
    <property type="match status" value="1"/>
</dbReference>
<dbReference type="eggNOG" id="COG2205">
    <property type="taxonomic scope" value="Bacteria"/>
</dbReference>
<dbReference type="InParanoid" id="A0LUW0"/>
<evidence type="ECO:0000256" key="11">
    <source>
        <dbReference type="ARBA" id="ARBA00023136"/>
    </source>
</evidence>
<dbReference type="CDD" id="cd00075">
    <property type="entry name" value="HATPase"/>
    <property type="match status" value="1"/>
</dbReference>
<evidence type="ECO:0000256" key="6">
    <source>
        <dbReference type="ARBA" id="ARBA00022679"/>
    </source>
</evidence>
<evidence type="ECO:0000256" key="5">
    <source>
        <dbReference type="ARBA" id="ARBA00022553"/>
    </source>
</evidence>
<dbReference type="Gene3D" id="1.10.287.130">
    <property type="match status" value="1"/>
</dbReference>
<evidence type="ECO:0000313" key="16">
    <source>
        <dbReference type="Proteomes" id="UP000008221"/>
    </source>
</evidence>
<keyword evidence="5" id="KW-0597">Phosphoprotein</keyword>
<dbReference type="CDD" id="cd00082">
    <property type="entry name" value="HisKA"/>
    <property type="match status" value="1"/>
</dbReference>
<dbReference type="EC" id="2.7.13.3" evidence="4"/>
<keyword evidence="16" id="KW-1185">Reference proteome</keyword>
<feature type="domain" description="Histidine kinase" evidence="13">
    <location>
        <begin position="277"/>
        <end position="491"/>
    </location>
</feature>
<dbReference type="AlphaFoldDB" id="A0LUW0"/>
<accession>A0LUW0</accession>
<sequence>MKSPLSPPRFWHSLSLRGRLLIGVLGLVALGLAVAALATRALLASFLLNRFDNDQQAATRLVAQMVFADGGPGRALFGAPGRRGAVTRLLPVGSYAAAVTAGGRVVEQFGYDATDAWVPVSAAEAPRLPSDVASRTAPFTAYTPSGAAYRMVVVPQLLVNPTTGVRYTFVWGMPLREVDATLRRLTIVEIAVAVGVLVGVGYLAWFVLGLGLRPLRAIERAADDIAAGQLSRRVAYADTRNEVGRLGAAFNTMVSRIEEAFAVRAASEERLRRFLADASHELRTPLTSIRGYAELFRRGAARRPDDLEKAMRRIEEEATRMGVLVDELLLLARLDQGRQPVREPVLLAELVADACEDFRAAAPDRQVRVDADPDVVVSGDELQLRQVVTNLLTNVRVHTPPGTPVDIRLAAENGWAVLEVTDYGLGLPAADLPRVFDRFYRADPSRTRDHGGAGLGLAIVASVVQAHGGRVGVRNVPGAGACFRVELPLLAEFPSNSQLTPNLQGQVNQMMEPDLKEAMNDRNT</sequence>
<proteinExistence type="predicted"/>
<evidence type="ECO:0000256" key="9">
    <source>
        <dbReference type="ARBA" id="ARBA00022989"/>
    </source>
</evidence>
<feature type="domain" description="HAMP" evidence="14">
    <location>
        <begin position="209"/>
        <end position="262"/>
    </location>
</feature>
<keyword evidence="9 12" id="KW-1133">Transmembrane helix</keyword>
<dbReference type="PANTHER" id="PTHR45436">
    <property type="entry name" value="SENSOR HISTIDINE KINASE YKOH"/>
    <property type="match status" value="1"/>
</dbReference>
<organism evidence="15 16">
    <name type="scientific">Acidothermus cellulolyticus (strain ATCC 43068 / DSM 8971 / 11B)</name>
    <dbReference type="NCBI Taxonomy" id="351607"/>
    <lineage>
        <taxon>Bacteria</taxon>
        <taxon>Bacillati</taxon>
        <taxon>Actinomycetota</taxon>
        <taxon>Actinomycetes</taxon>
        <taxon>Acidothermales</taxon>
        <taxon>Acidothermaceae</taxon>
        <taxon>Acidothermus</taxon>
    </lineage>
</organism>
<dbReference type="RefSeq" id="WP_011720283.1">
    <property type="nucleotide sequence ID" value="NC_008578.1"/>
</dbReference>
<dbReference type="EMBL" id="CP000481">
    <property type="protein sequence ID" value="ABK53220.1"/>
    <property type="molecule type" value="Genomic_DNA"/>
</dbReference>
<dbReference type="STRING" id="351607.Acel_1448"/>
<keyword evidence="6" id="KW-0808">Transferase</keyword>
<dbReference type="Gene3D" id="3.30.565.10">
    <property type="entry name" value="Histidine kinase-like ATPase, C-terminal domain"/>
    <property type="match status" value="1"/>
</dbReference>
<evidence type="ECO:0000256" key="3">
    <source>
        <dbReference type="ARBA" id="ARBA00004236"/>
    </source>
</evidence>
<dbReference type="InterPro" id="IPR050428">
    <property type="entry name" value="TCS_sensor_his_kinase"/>
</dbReference>
<dbReference type="Proteomes" id="UP000008221">
    <property type="component" value="Chromosome"/>
</dbReference>
<gene>
    <name evidence="15" type="ordered locus">Acel_1448</name>
</gene>
<dbReference type="FunCoup" id="A0LUW0">
    <property type="interactions" value="15"/>
</dbReference>
<dbReference type="InterPro" id="IPR003661">
    <property type="entry name" value="HisK_dim/P_dom"/>
</dbReference>
<dbReference type="GO" id="GO:0000155">
    <property type="term" value="F:phosphorelay sensor kinase activity"/>
    <property type="evidence" value="ECO:0007669"/>
    <property type="project" value="InterPro"/>
</dbReference>
<dbReference type="InterPro" id="IPR036097">
    <property type="entry name" value="HisK_dim/P_sf"/>
</dbReference>
<evidence type="ECO:0000256" key="1">
    <source>
        <dbReference type="ARBA" id="ARBA00000085"/>
    </source>
</evidence>
<dbReference type="KEGG" id="ace:Acel_1448"/>
<reference evidence="15 16" key="1">
    <citation type="journal article" date="2009" name="Genome Res.">
        <title>Complete genome of the cellulolytic thermophile Acidothermus cellulolyticus 11B provides insights into its ecophysiological and evolutionary adaptations.</title>
        <authorList>
            <person name="Barabote R.D."/>
            <person name="Xie G."/>
            <person name="Leu D.H."/>
            <person name="Normand P."/>
            <person name="Necsulea A."/>
            <person name="Daubin V."/>
            <person name="Medigue C."/>
            <person name="Adney W.S."/>
            <person name="Xu X.C."/>
            <person name="Lapidus A."/>
            <person name="Parales R.E."/>
            <person name="Detter C."/>
            <person name="Pujic P."/>
            <person name="Bruce D."/>
            <person name="Lavire C."/>
            <person name="Challacombe J.F."/>
            <person name="Brettin T.S."/>
            <person name="Berry A.M."/>
        </authorList>
    </citation>
    <scope>NUCLEOTIDE SEQUENCE [LARGE SCALE GENOMIC DNA]</scope>
    <source>
        <strain evidence="16">ATCC 43068 / DSM 8971 / 11B</strain>
    </source>
</reference>
<dbReference type="PROSITE" id="PS50885">
    <property type="entry name" value="HAMP"/>
    <property type="match status" value="1"/>
</dbReference>
<dbReference type="SUPFAM" id="SSF55874">
    <property type="entry name" value="ATPase domain of HSP90 chaperone/DNA topoisomerase II/histidine kinase"/>
    <property type="match status" value="1"/>
</dbReference>
<dbReference type="InterPro" id="IPR003594">
    <property type="entry name" value="HATPase_dom"/>
</dbReference>
<protein>
    <recommendedName>
        <fullName evidence="4">histidine kinase</fullName>
        <ecNumber evidence="4">2.7.13.3</ecNumber>
    </recommendedName>
</protein>
<dbReference type="SMART" id="SM00388">
    <property type="entry name" value="HisKA"/>
    <property type="match status" value="1"/>
</dbReference>
<dbReference type="SUPFAM" id="SSF158472">
    <property type="entry name" value="HAMP domain-like"/>
    <property type="match status" value="1"/>
</dbReference>
<comment type="subcellular location">
    <subcellularLocation>
        <location evidence="3">Cell membrane</location>
    </subcellularLocation>
</comment>
<feature type="transmembrane region" description="Helical" evidence="12">
    <location>
        <begin position="20"/>
        <end position="43"/>
    </location>
</feature>
<keyword evidence="10" id="KW-0902">Two-component regulatory system</keyword>
<dbReference type="PANTHER" id="PTHR45436:SF5">
    <property type="entry name" value="SENSOR HISTIDINE KINASE TRCS"/>
    <property type="match status" value="1"/>
</dbReference>
<evidence type="ECO:0000256" key="7">
    <source>
        <dbReference type="ARBA" id="ARBA00022692"/>
    </source>
</evidence>
<name>A0LUW0_ACIC1</name>
<dbReference type="eggNOG" id="COG2770">
    <property type="taxonomic scope" value="Bacteria"/>
</dbReference>
<comment type="cofactor">
    <cofactor evidence="2">
        <name>a divalent metal cation</name>
        <dbReference type="ChEBI" id="CHEBI:60240"/>
    </cofactor>
</comment>
<dbReference type="InterPro" id="IPR004358">
    <property type="entry name" value="Sig_transdc_His_kin-like_C"/>
</dbReference>
<evidence type="ECO:0000256" key="12">
    <source>
        <dbReference type="SAM" id="Phobius"/>
    </source>
</evidence>
<evidence type="ECO:0000256" key="10">
    <source>
        <dbReference type="ARBA" id="ARBA00023012"/>
    </source>
</evidence>
<dbReference type="Gene3D" id="6.10.340.10">
    <property type="match status" value="1"/>
</dbReference>
<dbReference type="OrthoDB" id="9786919at2"/>
<dbReference type="CDD" id="cd06225">
    <property type="entry name" value="HAMP"/>
    <property type="match status" value="1"/>
</dbReference>
<feature type="transmembrane region" description="Helical" evidence="12">
    <location>
        <begin position="185"/>
        <end position="208"/>
    </location>
</feature>
<evidence type="ECO:0000259" key="14">
    <source>
        <dbReference type="PROSITE" id="PS50885"/>
    </source>
</evidence>
<dbReference type="InterPro" id="IPR003660">
    <property type="entry name" value="HAMP_dom"/>
</dbReference>
<evidence type="ECO:0000259" key="13">
    <source>
        <dbReference type="PROSITE" id="PS50109"/>
    </source>
</evidence>
<keyword evidence="8 15" id="KW-0418">Kinase</keyword>
<dbReference type="SMART" id="SM00304">
    <property type="entry name" value="HAMP"/>
    <property type="match status" value="1"/>
</dbReference>
<dbReference type="Pfam" id="PF00672">
    <property type="entry name" value="HAMP"/>
    <property type="match status" value="1"/>
</dbReference>
<evidence type="ECO:0000256" key="8">
    <source>
        <dbReference type="ARBA" id="ARBA00022777"/>
    </source>
</evidence>
<dbReference type="Pfam" id="PF00512">
    <property type="entry name" value="HisKA"/>
    <property type="match status" value="1"/>
</dbReference>
<comment type="catalytic activity">
    <reaction evidence="1">
        <text>ATP + protein L-histidine = ADP + protein N-phospho-L-histidine.</text>
        <dbReference type="EC" id="2.7.13.3"/>
    </reaction>
</comment>
<dbReference type="Pfam" id="PF02518">
    <property type="entry name" value="HATPase_c"/>
    <property type="match status" value="1"/>
</dbReference>
<keyword evidence="7 12" id="KW-0812">Transmembrane</keyword>
<evidence type="ECO:0000313" key="15">
    <source>
        <dbReference type="EMBL" id="ABK53220.1"/>
    </source>
</evidence>
<keyword evidence="11 12" id="KW-0472">Membrane</keyword>
<dbReference type="SMART" id="SM00387">
    <property type="entry name" value="HATPase_c"/>
    <property type="match status" value="1"/>
</dbReference>
<evidence type="ECO:0000256" key="2">
    <source>
        <dbReference type="ARBA" id="ARBA00001968"/>
    </source>
</evidence>
<dbReference type="InterPro" id="IPR036890">
    <property type="entry name" value="HATPase_C_sf"/>
</dbReference>
<dbReference type="FunFam" id="1.10.287.130:FF:000001">
    <property type="entry name" value="Two-component sensor histidine kinase"/>
    <property type="match status" value="1"/>
</dbReference>
<evidence type="ECO:0000256" key="4">
    <source>
        <dbReference type="ARBA" id="ARBA00012438"/>
    </source>
</evidence>
<dbReference type="InterPro" id="IPR005467">
    <property type="entry name" value="His_kinase_dom"/>
</dbReference>
<dbReference type="GO" id="GO:0005886">
    <property type="term" value="C:plasma membrane"/>
    <property type="evidence" value="ECO:0007669"/>
    <property type="project" value="UniProtKB-SubCell"/>
</dbReference>
<dbReference type="GO" id="GO:0005509">
    <property type="term" value="F:calcium ion binding"/>
    <property type="evidence" value="ECO:0007669"/>
    <property type="project" value="UniProtKB-ARBA"/>
</dbReference>
<dbReference type="PROSITE" id="PS50109">
    <property type="entry name" value="HIS_KIN"/>
    <property type="match status" value="1"/>
</dbReference>
<dbReference type="HOGENOM" id="CLU_000445_89_6_11"/>
<dbReference type="PRINTS" id="PR00344">
    <property type="entry name" value="BCTRLSENSOR"/>
</dbReference>
<dbReference type="SUPFAM" id="SSF47384">
    <property type="entry name" value="Homodimeric domain of signal transducing histidine kinase"/>
    <property type="match status" value="1"/>
</dbReference>